<feature type="compositionally biased region" description="Polar residues" evidence="1">
    <location>
        <begin position="240"/>
        <end position="255"/>
    </location>
</feature>
<feature type="compositionally biased region" description="Polar residues" evidence="1">
    <location>
        <begin position="658"/>
        <end position="685"/>
    </location>
</feature>
<feature type="region of interest" description="Disordered" evidence="1">
    <location>
        <begin position="826"/>
        <end position="860"/>
    </location>
</feature>
<reference evidence="2 3" key="1">
    <citation type="submission" date="2016-05" db="EMBL/GenBank/DDBJ databases">
        <title>A degradative enzymes factory behind the ericoid mycorrhizal symbiosis.</title>
        <authorList>
            <consortium name="DOE Joint Genome Institute"/>
            <person name="Martino E."/>
            <person name="Morin E."/>
            <person name="Grelet G."/>
            <person name="Kuo A."/>
            <person name="Kohler A."/>
            <person name="Daghino S."/>
            <person name="Barry K."/>
            <person name="Choi C."/>
            <person name="Cichocki N."/>
            <person name="Clum A."/>
            <person name="Copeland A."/>
            <person name="Hainaut M."/>
            <person name="Haridas S."/>
            <person name="Labutti K."/>
            <person name="Lindquist E."/>
            <person name="Lipzen A."/>
            <person name="Khouja H.-R."/>
            <person name="Murat C."/>
            <person name="Ohm R."/>
            <person name="Olson A."/>
            <person name="Spatafora J."/>
            <person name="Veneault-Fourrey C."/>
            <person name="Henrissat B."/>
            <person name="Grigoriev I."/>
            <person name="Martin F."/>
            <person name="Perotto S."/>
        </authorList>
    </citation>
    <scope>NUCLEOTIDE SEQUENCE [LARGE SCALE GENOMIC DNA]</scope>
    <source>
        <strain evidence="2 3">UAMH 7357</strain>
    </source>
</reference>
<gene>
    <name evidence="2" type="ORF">NA56DRAFT_654463</name>
</gene>
<feature type="compositionally biased region" description="Polar residues" evidence="1">
    <location>
        <begin position="294"/>
        <end position="310"/>
    </location>
</feature>
<sequence>MQRLATPEQQRNLPLHQRSRRRTPCSEQQPPQFEANPALRSISPPLSATLCVLLRKDLRVTDADIFCKAQTPYLVSSIHNAWINQQQRNASAIAPSGGALDGSVPWDPLLSVLPSASRVSEQNFFDLDFRPHDPQFDADVEAPANAERVDDFPAANFEPDPEQEGNFEADSFAEEAPDTAETSSEVDEEQAVALVDHIVPSESCLVPENEINRSSHLTPNSDVGVPGFESAQDPIGSDSEAATGSVSDLVQSQVPGTGAGPQHIPIAAGVQIVVPASAANISGNQIPRSIAPNAPSTTGVQQPPATTNTGARRRGGYVPKIQTRPPRTRGPLQQRPIPVWPEFIHVTPAVRANAAGHEAALWMITHARNVPGLKTLGNTDLITSSTRSGDTPGDWKPVVIANFLNEWISHRHGLVLWKKEGKTFREQINWYDRRPLMEQADIRIFITEQVEALLPAADQQRIAQLRQNYQSPASQLATQVANGTWQPPIFGPPSAAFLAEVAAHDAAATAAQVNSGTQMNQMGSGLGGGPVVGTGGGLSSSQPPAGSGGSGASSSAAGGIQAPQPPGNNQEDSRKRGREDEDSEDGVIVVDADGEEPQPDTPPRRKKTRRAGAGPQSNLQVMGGASIQDIQPMRNSSQPNSSSRQSRVGRRTQEDQCRNQGQNTLNDHRTTSQTRPGSSLSSNMHGTGMYPDPELYEMGPLTSRSLNNDFDTLHQHQQAGVYTSFSTPESAGMPYIDSALYGYGGSSESAQQSAFGYAYQTHVESFAQPSRHSEPGTMSLRDDGENQNLELGNYTYPYSTRSDGGMTQGQQINGFSDYPYGMNDGGSSIYGHMRNPDHQEENDDGWSVPEMPEDGSDGFW</sequence>
<feature type="compositionally biased region" description="Low complexity" evidence="1">
    <location>
        <begin position="552"/>
        <end position="562"/>
    </location>
</feature>
<keyword evidence="3" id="KW-1185">Reference proteome</keyword>
<evidence type="ECO:0000313" key="2">
    <source>
        <dbReference type="EMBL" id="PMD26668.1"/>
    </source>
</evidence>
<feature type="region of interest" description="Disordered" evidence="1">
    <location>
        <begin position="211"/>
        <end position="258"/>
    </location>
</feature>
<feature type="region of interest" description="Disordered" evidence="1">
    <location>
        <begin position="1"/>
        <end position="39"/>
    </location>
</feature>
<dbReference type="OrthoDB" id="10535095at2759"/>
<feature type="region of interest" description="Disordered" evidence="1">
    <location>
        <begin position="290"/>
        <end position="334"/>
    </location>
</feature>
<feature type="compositionally biased region" description="Acidic residues" evidence="1">
    <location>
        <begin position="851"/>
        <end position="860"/>
    </location>
</feature>
<accession>A0A2J6QK83</accession>
<feature type="region of interest" description="Disordered" evidence="1">
    <location>
        <begin position="519"/>
        <end position="703"/>
    </location>
</feature>
<evidence type="ECO:0000256" key="1">
    <source>
        <dbReference type="SAM" id="MobiDB-lite"/>
    </source>
</evidence>
<organism evidence="2 3">
    <name type="scientific">Hyaloscypha hepaticicola</name>
    <dbReference type="NCBI Taxonomy" id="2082293"/>
    <lineage>
        <taxon>Eukaryota</taxon>
        <taxon>Fungi</taxon>
        <taxon>Dikarya</taxon>
        <taxon>Ascomycota</taxon>
        <taxon>Pezizomycotina</taxon>
        <taxon>Leotiomycetes</taxon>
        <taxon>Helotiales</taxon>
        <taxon>Hyaloscyphaceae</taxon>
        <taxon>Hyaloscypha</taxon>
    </lineage>
</organism>
<feature type="compositionally biased region" description="Polar residues" evidence="1">
    <location>
        <begin position="212"/>
        <end position="221"/>
    </location>
</feature>
<dbReference type="AlphaFoldDB" id="A0A2J6QK83"/>
<feature type="compositionally biased region" description="Gly residues" evidence="1">
    <location>
        <begin position="524"/>
        <end position="538"/>
    </location>
</feature>
<feature type="compositionally biased region" description="Low complexity" evidence="1">
    <location>
        <begin position="631"/>
        <end position="646"/>
    </location>
</feature>
<name>A0A2J6QK83_9HELO</name>
<dbReference type="EMBL" id="KZ613467">
    <property type="protein sequence ID" value="PMD26668.1"/>
    <property type="molecule type" value="Genomic_DNA"/>
</dbReference>
<dbReference type="Proteomes" id="UP000235672">
    <property type="component" value="Unassembled WGS sequence"/>
</dbReference>
<protein>
    <submittedName>
        <fullName evidence="2">Uncharacterized protein</fullName>
    </submittedName>
</protein>
<proteinExistence type="predicted"/>
<evidence type="ECO:0000313" key="3">
    <source>
        <dbReference type="Proteomes" id="UP000235672"/>
    </source>
</evidence>